<keyword evidence="3" id="KW-1003">Cell membrane</keyword>
<dbReference type="Proteomes" id="UP000561066">
    <property type="component" value="Unassembled WGS sequence"/>
</dbReference>
<keyword evidence="6 8" id="KW-0472">Membrane</keyword>
<keyword evidence="4 8" id="KW-0812">Transmembrane</keyword>
<dbReference type="InterPro" id="IPR010290">
    <property type="entry name" value="TM_effector"/>
</dbReference>
<dbReference type="AlphaFoldDB" id="A0A7W4J892"/>
<feature type="transmembrane region" description="Helical" evidence="8">
    <location>
        <begin position="238"/>
        <end position="262"/>
    </location>
</feature>
<feature type="transmembrane region" description="Helical" evidence="8">
    <location>
        <begin position="382"/>
        <end position="407"/>
    </location>
</feature>
<feature type="transmembrane region" description="Helical" evidence="8">
    <location>
        <begin position="300"/>
        <end position="321"/>
    </location>
</feature>
<keyword evidence="2" id="KW-0813">Transport</keyword>
<evidence type="ECO:0000313" key="10">
    <source>
        <dbReference type="Proteomes" id="UP000561066"/>
    </source>
</evidence>
<keyword evidence="5 8" id="KW-1133">Transmembrane helix</keyword>
<comment type="subcellular location">
    <subcellularLocation>
        <location evidence="1">Cell membrane</location>
        <topology evidence="1">Multi-pass membrane protein</topology>
    </subcellularLocation>
</comment>
<accession>A0A7W4J892</accession>
<dbReference type="SUPFAM" id="SSF103473">
    <property type="entry name" value="MFS general substrate transporter"/>
    <property type="match status" value="1"/>
</dbReference>
<dbReference type="PANTHER" id="PTHR23513:SF9">
    <property type="entry name" value="ENTEROBACTIN EXPORTER ENTS"/>
    <property type="match status" value="1"/>
</dbReference>
<gene>
    <name evidence="9" type="ORF">HLH21_11370</name>
</gene>
<name>A0A7W4J892_9PROT</name>
<reference evidence="9 10" key="1">
    <citation type="submission" date="2020-04" db="EMBL/GenBank/DDBJ databases">
        <title>Description of novel Gluconacetobacter.</title>
        <authorList>
            <person name="Sombolestani A."/>
        </authorList>
    </citation>
    <scope>NUCLEOTIDE SEQUENCE [LARGE SCALE GENOMIC DNA]</scope>
    <source>
        <strain evidence="9 10">LMG 21312</strain>
    </source>
</reference>
<evidence type="ECO:0000256" key="1">
    <source>
        <dbReference type="ARBA" id="ARBA00004651"/>
    </source>
</evidence>
<dbReference type="EMBL" id="JABEQH010000014">
    <property type="protein sequence ID" value="MBB2176523.1"/>
    <property type="molecule type" value="Genomic_DNA"/>
</dbReference>
<comment type="caution">
    <text evidence="9">The sequence shown here is derived from an EMBL/GenBank/DDBJ whole genome shotgun (WGS) entry which is preliminary data.</text>
</comment>
<dbReference type="Gene3D" id="1.20.1250.20">
    <property type="entry name" value="MFS general substrate transporter like domains"/>
    <property type="match status" value="1"/>
</dbReference>
<dbReference type="Pfam" id="PF05977">
    <property type="entry name" value="MFS_3"/>
    <property type="match status" value="1"/>
</dbReference>
<dbReference type="InterPro" id="IPR036259">
    <property type="entry name" value="MFS_trans_sf"/>
</dbReference>
<feature type="transmembrane region" description="Helical" evidence="8">
    <location>
        <begin position="328"/>
        <end position="348"/>
    </location>
</feature>
<feature type="transmembrane region" description="Helical" evidence="8">
    <location>
        <begin position="181"/>
        <end position="204"/>
    </location>
</feature>
<evidence type="ECO:0000313" key="9">
    <source>
        <dbReference type="EMBL" id="MBB2176523.1"/>
    </source>
</evidence>
<feature type="transmembrane region" description="Helical" evidence="8">
    <location>
        <begin position="274"/>
        <end position="294"/>
    </location>
</feature>
<sequence length="427" mass="45231">MHAPSKTRAVSDGQADDPPPPRSSRPLDHPGFVVFLTARTLSSFSSQVQAVAVGWQIYMLTHSARSLAWVGLAQFLPMFCLTLVAGHVADHFNRRMIVAICQGVEACGVLLMAVGSFGHWLTPPMIYMMVALFGTARAFEMPSQQTFLPALVPPSVFPRAAALSSSLFQVASIMGPSMGGLLYGIGAGFCYSTCATGFTLAMMGTLAMKLEAPARVRRPMTLTTVLGGLHFIRAQPEMLGAISLDLFAVLLGGATAMLPLYANDILHAGPIGLGLLRMSPALGALVCALAFARWPLNRNAGMWMFVSVAIFGVATIGFGLSTSMPLSILALAILGAADVVSVVVRGALVQLRTPDEMRGRVSAVNMLFIGSSNQLGEFESGMLASLIGPVEAVVLGGVGTIAVTLLWMRLFPGLRRLDRLDDIRPAQ</sequence>
<dbReference type="CDD" id="cd06173">
    <property type="entry name" value="MFS_MefA_like"/>
    <property type="match status" value="1"/>
</dbReference>
<evidence type="ECO:0000256" key="5">
    <source>
        <dbReference type="ARBA" id="ARBA00022989"/>
    </source>
</evidence>
<keyword evidence="10" id="KW-1185">Reference proteome</keyword>
<protein>
    <submittedName>
        <fullName evidence="9">MFS transporter</fullName>
    </submittedName>
</protein>
<dbReference type="PANTHER" id="PTHR23513">
    <property type="entry name" value="INTEGRAL MEMBRANE EFFLUX PROTEIN-RELATED"/>
    <property type="match status" value="1"/>
</dbReference>
<organism evidence="9 10">
    <name type="scientific">Gluconacetobacter johannae</name>
    <dbReference type="NCBI Taxonomy" id="112140"/>
    <lineage>
        <taxon>Bacteria</taxon>
        <taxon>Pseudomonadati</taxon>
        <taxon>Pseudomonadota</taxon>
        <taxon>Alphaproteobacteria</taxon>
        <taxon>Acetobacterales</taxon>
        <taxon>Acetobacteraceae</taxon>
        <taxon>Gluconacetobacter</taxon>
    </lineage>
</organism>
<evidence type="ECO:0000256" key="8">
    <source>
        <dbReference type="SAM" id="Phobius"/>
    </source>
</evidence>
<feature type="transmembrane region" description="Helical" evidence="8">
    <location>
        <begin position="67"/>
        <end position="89"/>
    </location>
</feature>
<evidence type="ECO:0000256" key="3">
    <source>
        <dbReference type="ARBA" id="ARBA00022475"/>
    </source>
</evidence>
<proteinExistence type="predicted"/>
<evidence type="ECO:0000256" key="6">
    <source>
        <dbReference type="ARBA" id="ARBA00023136"/>
    </source>
</evidence>
<evidence type="ECO:0000256" key="7">
    <source>
        <dbReference type="SAM" id="MobiDB-lite"/>
    </source>
</evidence>
<feature type="region of interest" description="Disordered" evidence="7">
    <location>
        <begin position="1"/>
        <end position="28"/>
    </location>
</feature>
<evidence type="ECO:0000256" key="2">
    <source>
        <dbReference type="ARBA" id="ARBA00022448"/>
    </source>
</evidence>
<dbReference type="RefSeq" id="WP_182943895.1">
    <property type="nucleotide sequence ID" value="NZ_JABEQH010000014.1"/>
</dbReference>
<dbReference type="GO" id="GO:0005886">
    <property type="term" value="C:plasma membrane"/>
    <property type="evidence" value="ECO:0007669"/>
    <property type="project" value="UniProtKB-SubCell"/>
</dbReference>
<evidence type="ECO:0000256" key="4">
    <source>
        <dbReference type="ARBA" id="ARBA00022692"/>
    </source>
</evidence>
<feature type="transmembrane region" description="Helical" evidence="8">
    <location>
        <begin position="96"/>
        <end position="114"/>
    </location>
</feature>